<evidence type="ECO:0000313" key="2">
    <source>
        <dbReference type="Proteomes" id="UP001159363"/>
    </source>
</evidence>
<dbReference type="EMBL" id="JARBHB010000004">
    <property type="protein sequence ID" value="KAJ8887451.1"/>
    <property type="molecule type" value="Genomic_DNA"/>
</dbReference>
<name>A0ABQ9HTM9_9NEOP</name>
<evidence type="ECO:0000313" key="1">
    <source>
        <dbReference type="EMBL" id="KAJ8887451.1"/>
    </source>
</evidence>
<reference evidence="1 2" key="1">
    <citation type="submission" date="2023-02" db="EMBL/GenBank/DDBJ databases">
        <title>LHISI_Scaffold_Assembly.</title>
        <authorList>
            <person name="Stuart O.P."/>
            <person name="Cleave R."/>
            <person name="Magrath M.J.L."/>
            <person name="Mikheyev A.S."/>
        </authorList>
    </citation>
    <scope>NUCLEOTIDE SEQUENCE [LARGE SCALE GENOMIC DNA]</scope>
    <source>
        <strain evidence="1">Daus_M_001</strain>
        <tissue evidence="1">Leg muscle</tissue>
    </source>
</reference>
<sequence>MSEANAVNLYNSLVQSFQVKNIKYKENRIGFSADSPSVMIVSAIRLICVHHMPVPNFHANQKIWFTIFSTRYFHSSCKLIESFREFQSFANVKPHKMLHLSQTRWLSFQLVVSRVLEQ</sequence>
<dbReference type="Proteomes" id="UP001159363">
    <property type="component" value="Chromosome X"/>
</dbReference>
<keyword evidence="2" id="KW-1185">Reference proteome</keyword>
<accession>A0ABQ9HTM9</accession>
<proteinExistence type="predicted"/>
<organism evidence="1 2">
    <name type="scientific">Dryococelus australis</name>
    <dbReference type="NCBI Taxonomy" id="614101"/>
    <lineage>
        <taxon>Eukaryota</taxon>
        <taxon>Metazoa</taxon>
        <taxon>Ecdysozoa</taxon>
        <taxon>Arthropoda</taxon>
        <taxon>Hexapoda</taxon>
        <taxon>Insecta</taxon>
        <taxon>Pterygota</taxon>
        <taxon>Neoptera</taxon>
        <taxon>Polyneoptera</taxon>
        <taxon>Phasmatodea</taxon>
        <taxon>Verophasmatodea</taxon>
        <taxon>Anareolatae</taxon>
        <taxon>Phasmatidae</taxon>
        <taxon>Eurycanthinae</taxon>
        <taxon>Dryococelus</taxon>
    </lineage>
</organism>
<gene>
    <name evidence="1" type="ORF">PR048_013666</name>
</gene>
<comment type="caution">
    <text evidence="1">The sequence shown here is derived from an EMBL/GenBank/DDBJ whole genome shotgun (WGS) entry which is preliminary data.</text>
</comment>
<protein>
    <submittedName>
        <fullName evidence="1">Uncharacterized protein</fullName>
    </submittedName>
</protein>